<gene>
    <name evidence="2" type="ORF">HOLleu_21360</name>
</gene>
<organism evidence="2 3">
    <name type="scientific">Holothuria leucospilota</name>
    <name type="common">Black long sea cucumber</name>
    <name type="synonym">Mertensiothuria leucospilota</name>
    <dbReference type="NCBI Taxonomy" id="206669"/>
    <lineage>
        <taxon>Eukaryota</taxon>
        <taxon>Metazoa</taxon>
        <taxon>Echinodermata</taxon>
        <taxon>Eleutherozoa</taxon>
        <taxon>Echinozoa</taxon>
        <taxon>Holothuroidea</taxon>
        <taxon>Aspidochirotacea</taxon>
        <taxon>Aspidochirotida</taxon>
        <taxon>Holothuriidae</taxon>
        <taxon>Holothuria</taxon>
    </lineage>
</organism>
<dbReference type="Proteomes" id="UP001152320">
    <property type="component" value="Chromosome 10"/>
</dbReference>
<evidence type="ECO:0000256" key="1">
    <source>
        <dbReference type="SAM" id="MobiDB-lite"/>
    </source>
</evidence>
<protein>
    <submittedName>
        <fullName evidence="2">Uncharacterized protein</fullName>
    </submittedName>
</protein>
<dbReference type="AlphaFoldDB" id="A0A9Q1BX51"/>
<proteinExistence type="predicted"/>
<sequence length="108" mass="11769">MDIVEVQDVQEMQEEEVQETVATTVDDDPPTMVATSMAGISEVTQVQAVEHVTLTMDGDNVQAVENIQVDSGQVNQMNSNPQVVQDTESLSQTETASESEQVREVIVC</sequence>
<reference evidence="2" key="1">
    <citation type="submission" date="2021-10" db="EMBL/GenBank/DDBJ databases">
        <title>Tropical sea cucumber genome reveals ecological adaptation and Cuvierian tubules defense mechanism.</title>
        <authorList>
            <person name="Chen T."/>
        </authorList>
    </citation>
    <scope>NUCLEOTIDE SEQUENCE</scope>
    <source>
        <strain evidence="2">Nanhai2018</strain>
        <tissue evidence="2">Muscle</tissue>
    </source>
</reference>
<accession>A0A9Q1BX51</accession>
<evidence type="ECO:0000313" key="2">
    <source>
        <dbReference type="EMBL" id="KAJ8034496.1"/>
    </source>
</evidence>
<comment type="caution">
    <text evidence="2">The sequence shown here is derived from an EMBL/GenBank/DDBJ whole genome shotgun (WGS) entry which is preliminary data.</text>
</comment>
<evidence type="ECO:0000313" key="3">
    <source>
        <dbReference type="Proteomes" id="UP001152320"/>
    </source>
</evidence>
<dbReference type="EMBL" id="JAIZAY010000010">
    <property type="protein sequence ID" value="KAJ8034496.1"/>
    <property type="molecule type" value="Genomic_DNA"/>
</dbReference>
<feature type="compositionally biased region" description="Polar residues" evidence="1">
    <location>
        <begin position="76"/>
        <end position="99"/>
    </location>
</feature>
<keyword evidence="3" id="KW-1185">Reference proteome</keyword>
<feature type="region of interest" description="Disordered" evidence="1">
    <location>
        <begin position="76"/>
        <end position="108"/>
    </location>
</feature>
<name>A0A9Q1BX51_HOLLE</name>